<feature type="compositionally biased region" description="Polar residues" evidence="1">
    <location>
        <begin position="209"/>
        <end position="218"/>
    </location>
</feature>
<dbReference type="OrthoDB" id="5379885at2759"/>
<evidence type="ECO:0008006" key="4">
    <source>
        <dbReference type="Google" id="ProtNLM"/>
    </source>
</evidence>
<feature type="region of interest" description="Disordered" evidence="1">
    <location>
        <begin position="368"/>
        <end position="623"/>
    </location>
</feature>
<evidence type="ECO:0000313" key="3">
    <source>
        <dbReference type="Proteomes" id="UP000237481"/>
    </source>
</evidence>
<feature type="compositionally biased region" description="Acidic residues" evidence="1">
    <location>
        <begin position="389"/>
        <end position="417"/>
    </location>
</feature>
<proteinExistence type="predicted"/>
<reference evidence="2 3" key="1">
    <citation type="submission" date="2018-01" db="EMBL/GenBank/DDBJ databases">
        <title>Harnessing the power of phylogenomics to disentangle the directionality and signatures of interkingdom host jumping in the parasitic fungal genus Tolypocladium.</title>
        <authorList>
            <person name="Quandt C.A."/>
            <person name="Patterson W."/>
            <person name="Spatafora J.W."/>
        </authorList>
    </citation>
    <scope>NUCLEOTIDE SEQUENCE [LARGE SCALE GENOMIC DNA]</scope>
    <source>
        <strain evidence="2 3">NRBC 100945</strain>
    </source>
</reference>
<feature type="compositionally biased region" description="Polar residues" evidence="1">
    <location>
        <begin position="558"/>
        <end position="570"/>
    </location>
</feature>
<feature type="compositionally biased region" description="Polar residues" evidence="1">
    <location>
        <begin position="291"/>
        <end position="314"/>
    </location>
</feature>
<comment type="caution">
    <text evidence="2">The sequence shown here is derived from an EMBL/GenBank/DDBJ whole genome shotgun (WGS) entry which is preliminary data.</text>
</comment>
<dbReference type="STRING" id="94208.A0A2S4L5R8"/>
<feature type="region of interest" description="Disordered" evidence="1">
    <location>
        <begin position="291"/>
        <end position="317"/>
    </location>
</feature>
<gene>
    <name evidence="2" type="ORF">TPAR_02045</name>
</gene>
<feature type="region of interest" description="Disordered" evidence="1">
    <location>
        <begin position="169"/>
        <end position="255"/>
    </location>
</feature>
<feature type="compositionally biased region" description="Polar residues" evidence="1">
    <location>
        <begin position="171"/>
        <end position="187"/>
    </location>
</feature>
<dbReference type="Proteomes" id="UP000237481">
    <property type="component" value="Unassembled WGS sequence"/>
</dbReference>
<name>A0A2S4L5R8_9HYPO</name>
<protein>
    <recommendedName>
        <fullName evidence="4">PH domain-containing protein</fullName>
    </recommendedName>
</protein>
<sequence>MDGLEGVLLVPPDRSQILGRASWKPRYVVVGRRSNTGDRQGSACFAQAVTTGPANSAMPKALTKAPSTDDYCISVYKSKNDWEPIQQWPANSVADCQVQLVTNRKQSPVLPTLVITIADKERRRRSSRAAGFISTNKESGTTTLWFRTLPDDHHPTLHDWARFILSRKRATPSSGSPVSPIFTSPFATRSRENSDHKQRPGSGSRALQHKSSSATYSTGPRDCPATFSSESPSLRSKRSDISSPSSNNYPPQKLPYAIPEQHYTTVLPTDLGATPPLGDYRGEFIEGWTSAQGRSSTMSSPTRGRDSISSQAQHPSIYDAACPPAPGETILDRAFQLGHIPGPESYVPGQEKLSSIARFDALMREVEERRKQNEAGTKAERVAVRSTFEDDDSSDEADPGESDDEDSDSDAQSEEQDDRGKAPLMSPGAQRALAYIAGGRRENGRHSVSHRPGISRAHLSFHADADPASSISLAAPLRPHTAHAKSRPNATRTQSTPHLTPAAATALDLPSSAASSSKRPVPVPVPSADKRNSSSSAKRLSFTEFTKRLSSSSSSLLVQTNASAGSSRGSSEVEVQPPSAPRTNLTLRGASGARQPLPPPRSDPQERRCGWRGSIVGAEGGFL</sequence>
<accession>A0A2S4L5R8</accession>
<dbReference type="EMBL" id="PKSG01000207">
    <property type="protein sequence ID" value="POR37757.1"/>
    <property type="molecule type" value="Genomic_DNA"/>
</dbReference>
<feature type="compositionally biased region" description="Basic and acidic residues" evidence="1">
    <location>
        <begin position="189"/>
        <end position="198"/>
    </location>
</feature>
<feature type="compositionally biased region" description="Basic and acidic residues" evidence="1">
    <location>
        <begin position="368"/>
        <end position="383"/>
    </location>
</feature>
<organism evidence="2 3">
    <name type="scientific">Tolypocladium paradoxum</name>
    <dbReference type="NCBI Taxonomy" id="94208"/>
    <lineage>
        <taxon>Eukaryota</taxon>
        <taxon>Fungi</taxon>
        <taxon>Dikarya</taxon>
        <taxon>Ascomycota</taxon>
        <taxon>Pezizomycotina</taxon>
        <taxon>Sordariomycetes</taxon>
        <taxon>Hypocreomycetidae</taxon>
        <taxon>Hypocreales</taxon>
        <taxon>Ophiocordycipitaceae</taxon>
        <taxon>Tolypocladium</taxon>
    </lineage>
</organism>
<feature type="compositionally biased region" description="Low complexity" evidence="1">
    <location>
        <begin position="241"/>
        <end position="251"/>
    </location>
</feature>
<evidence type="ECO:0000256" key="1">
    <source>
        <dbReference type="SAM" id="MobiDB-lite"/>
    </source>
</evidence>
<evidence type="ECO:0000313" key="2">
    <source>
        <dbReference type="EMBL" id="POR37757.1"/>
    </source>
</evidence>
<keyword evidence="3" id="KW-1185">Reference proteome</keyword>
<feature type="compositionally biased region" description="Low complexity" evidence="1">
    <location>
        <begin position="495"/>
        <end position="520"/>
    </location>
</feature>
<dbReference type="AlphaFoldDB" id="A0A2S4L5R8"/>